<feature type="transmembrane region" description="Helical" evidence="5">
    <location>
        <begin position="320"/>
        <end position="341"/>
    </location>
</feature>
<feature type="transmembrane region" description="Helical" evidence="5">
    <location>
        <begin position="182"/>
        <end position="200"/>
    </location>
</feature>
<evidence type="ECO:0000313" key="8">
    <source>
        <dbReference type="Proteomes" id="UP000488506"/>
    </source>
</evidence>
<feature type="transmembrane region" description="Helical" evidence="5">
    <location>
        <begin position="64"/>
        <end position="82"/>
    </location>
</feature>
<feature type="transmembrane region" description="Helical" evidence="5">
    <location>
        <begin position="102"/>
        <end position="126"/>
    </location>
</feature>
<feature type="transmembrane region" description="Helical" evidence="5">
    <location>
        <begin position="361"/>
        <end position="384"/>
    </location>
</feature>
<dbReference type="Pfam" id="PF04932">
    <property type="entry name" value="Wzy_C"/>
    <property type="match status" value="1"/>
</dbReference>
<feature type="domain" description="O-antigen ligase-related" evidence="6">
    <location>
        <begin position="209"/>
        <end position="374"/>
    </location>
</feature>
<organism evidence="7 8">
    <name type="scientific">Candidatus Saganbacteria bacterium</name>
    <dbReference type="NCBI Taxonomy" id="2575572"/>
    <lineage>
        <taxon>Bacteria</taxon>
        <taxon>Bacillati</taxon>
        <taxon>Saganbacteria</taxon>
    </lineage>
</organism>
<feature type="transmembrane region" description="Helical" evidence="5">
    <location>
        <begin position="252"/>
        <end position="270"/>
    </location>
</feature>
<evidence type="ECO:0000256" key="5">
    <source>
        <dbReference type="SAM" id="Phobius"/>
    </source>
</evidence>
<evidence type="ECO:0000256" key="1">
    <source>
        <dbReference type="ARBA" id="ARBA00004141"/>
    </source>
</evidence>
<dbReference type="PANTHER" id="PTHR37422:SF13">
    <property type="entry name" value="LIPOPOLYSACCHARIDE BIOSYNTHESIS PROTEIN PA4999-RELATED"/>
    <property type="match status" value="1"/>
</dbReference>
<dbReference type="Proteomes" id="UP000488506">
    <property type="component" value="Unassembled WGS sequence"/>
</dbReference>
<keyword evidence="2 5" id="KW-0812">Transmembrane</keyword>
<dbReference type="PANTHER" id="PTHR37422">
    <property type="entry name" value="TEICHURONIC ACID BIOSYNTHESIS PROTEIN TUAE"/>
    <property type="match status" value="1"/>
</dbReference>
<feature type="transmembrane region" description="Helical" evidence="5">
    <location>
        <begin position="33"/>
        <end position="52"/>
    </location>
</feature>
<accession>A0A833P0L3</accession>
<protein>
    <submittedName>
        <fullName evidence="7">O-antigen polymerase</fullName>
    </submittedName>
</protein>
<sequence length="447" mass="50854">MIGKLKFPIFYFWLALMPFLAVSPWQVIFVKPLYFGFFHYGLLMALIIIQVYEDIKNKSLSVHPVFGLFGAFVITAGLSLLLNWHSIDGITLENAIGFKAPHIYNVFTLIYLIFNILTIWVVSKIISSKEKLNNSIEIIATSAVAASLCGIIMLFAVLAGILPDCILVNATRLQGTATEPQVFGNFLLLGLPLIIIKFISNPTLLNTVFLFIAFLAFIMTFSLGAWIGMFFALVFLSWQILKNLKLVHFKNIAGVLIVAALFLAICKLMNPHYFEELRFKKLYFWQLKEDIKYHETTKQYPRNDDKLERFWLAKTAINQFLYRPLIGVGFGNYGFLYNQFIPKDADTKPYIAKPHNSYLEVLAETGIVGFILFISPILIIFFNALKATFAIKKNNIINLTIIGAFIGLATQGFFFGIFVHNYTWIAIGLLFAIGIYNNNKEKYETKK</sequence>
<dbReference type="InterPro" id="IPR007016">
    <property type="entry name" value="O-antigen_ligase-rel_domated"/>
</dbReference>
<dbReference type="GO" id="GO:0016020">
    <property type="term" value="C:membrane"/>
    <property type="evidence" value="ECO:0007669"/>
    <property type="project" value="UniProtKB-SubCell"/>
</dbReference>
<evidence type="ECO:0000256" key="2">
    <source>
        <dbReference type="ARBA" id="ARBA00022692"/>
    </source>
</evidence>
<dbReference type="AlphaFoldDB" id="A0A833P0L3"/>
<evidence type="ECO:0000313" key="7">
    <source>
        <dbReference type="EMBL" id="KAF0135312.1"/>
    </source>
</evidence>
<keyword evidence="4 5" id="KW-0472">Membrane</keyword>
<evidence type="ECO:0000256" key="4">
    <source>
        <dbReference type="ARBA" id="ARBA00023136"/>
    </source>
</evidence>
<comment type="subcellular location">
    <subcellularLocation>
        <location evidence="1">Membrane</location>
        <topology evidence="1">Multi-pass membrane protein</topology>
    </subcellularLocation>
</comment>
<feature type="transmembrane region" description="Helical" evidence="5">
    <location>
        <begin position="7"/>
        <end position="27"/>
    </location>
</feature>
<evidence type="ECO:0000256" key="3">
    <source>
        <dbReference type="ARBA" id="ARBA00022989"/>
    </source>
</evidence>
<feature type="transmembrane region" description="Helical" evidence="5">
    <location>
        <begin position="207"/>
        <end position="240"/>
    </location>
</feature>
<evidence type="ECO:0000259" key="6">
    <source>
        <dbReference type="Pfam" id="PF04932"/>
    </source>
</evidence>
<gene>
    <name evidence="7" type="ORF">FD145_138</name>
</gene>
<dbReference type="EMBL" id="WPAF01000001">
    <property type="protein sequence ID" value="KAF0135312.1"/>
    <property type="molecule type" value="Genomic_DNA"/>
</dbReference>
<comment type="caution">
    <text evidence="7">The sequence shown here is derived from an EMBL/GenBank/DDBJ whole genome shotgun (WGS) entry which is preliminary data.</text>
</comment>
<reference evidence="7 8" key="1">
    <citation type="submission" date="2019-12" db="EMBL/GenBank/DDBJ databases">
        <authorList>
            <person name="Wolfe R."/>
            <person name="Danczak R."/>
            <person name="Wilkins M."/>
        </authorList>
    </citation>
    <scope>NUCLEOTIDE SEQUENCE [LARGE SCALE GENOMIC DNA]</scope>
    <source>
        <strain evidence="7">X2_MaxBin.013</strain>
    </source>
</reference>
<feature type="transmembrane region" description="Helical" evidence="5">
    <location>
        <begin position="422"/>
        <end position="439"/>
    </location>
</feature>
<name>A0A833P0L3_UNCSA</name>
<keyword evidence="3 5" id="KW-1133">Transmembrane helix</keyword>
<feature type="transmembrane region" description="Helical" evidence="5">
    <location>
        <begin position="396"/>
        <end position="416"/>
    </location>
</feature>
<dbReference type="InterPro" id="IPR051533">
    <property type="entry name" value="WaaL-like"/>
</dbReference>
<proteinExistence type="predicted"/>
<feature type="transmembrane region" description="Helical" evidence="5">
    <location>
        <begin position="138"/>
        <end position="162"/>
    </location>
</feature>